<dbReference type="Pfam" id="PF13208">
    <property type="entry name" value="TerB_N"/>
    <property type="match status" value="1"/>
</dbReference>
<dbReference type="InterPro" id="IPR029024">
    <property type="entry name" value="TerB-like"/>
</dbReference>
<dbReference type="Proteomes" id="UP000251313">
    <property type="component" value="Unassembled WGS sequence"/>
</dbReference>
<dbReference type="AlphaFoldDB" id="A0AB38G0W6"/>
<evidence type="ECO:0008006" key="5">
    <source>
        <dbReference type="Google" id="ProtNLM"/>
    </source>
</evidence>
<feature type="domain" description="TerB-C" evidence="2">
    <location>
        <begin position="651"/>
        <end position="773"/>
    </location>
</feature>
<dbReference type="Pfam" id="PF15615">
    <property type="entry name" value="TerB_C"/>
    <property type="match status" value="1"/>
</dbReference>
<dbReference type="RefSeq" id="WP_038255647.1">
    <property type="nucleotide sequence ID" value="NZ_UAVL01000021.1"/>
</dbReference>
<dbReference type="Gene3D" id="1.10.3680.10">
    <property type="entry name" value="TerB-like"/>
    <property type="match status" value="1"/>
</dbReference>
<gene>
    <name evidence="3" type="ORF">NCTC11967_04335</name>
</gene>
<sequence length="774" mass="88446">MDFWILTFSLIILWIFFSKKRTISLTGFTRAKTEPVNEHPQQQLVCNINRHQTGVSAISSGEDELTTFTLINGCAVDHRRSDEYSPVVRNKSETTTARWIKPGESIIIHNVVISLGKFYFGRQFKKDVKGEHHYYCNDGSDASLVSDVFPVQHESELYQDELLRYWPSYSTLSPGGRGAYLSWLAGERNDPATPIGYVFIYFYGLERRILVDDIQEAISDDEFQELFKEVLRLREVFQENNSFYRYSTRLMELMCLLRPESVRIGDESECYSSGDSLLFQFRLATAVSRGEQLSDELAFAWIKYHTEYSLRTPARRCAEEFATLFKRRYTEAFGKGLIVKPNKTRLKVNYYPASSSLRGVKINHHDLPDPRVLRAPVQKLLKIADSCTDSLDAYSRYLGKKEASRSDVFAIMLLPDEILTENAEHLFTEFKRWADEMIHDNSGLATVADFWKRLDMPAPDKINKKEAELMRQFAERAGYGIVPDSRYHHARPASDGHIVLFSQRHEELFIPSTEFQSLSLAIHLGVMVTQMDKHVDHSEIMTLENIVDHSTGLLPSEKRSLHAYLIWRLNSPASMIGMKARIALLQGEDKASVASIIVRVACANGKIIPAKIKQLEKIYSSLGLDSNTVISDIHHQSTTEKMAMDTLRTTSETSKTFSLDEQNLARHESDTVDVQQLLNTIFVDDDPADEPSADIPSYASTGLDKAHYQLYQHLLEKERWARNEVTELCQQYNLMLSGAIETINDWSYAQVDAPVLDDDDDIYVDQEIVQELKG</sequence>
<evidence type="ECO:0000313" key="4">
    <source>
        <dbReference type="Proteomes" id="UP000251313"/>
    </source>
</evidence>
<dbReference type="SUPFAM" id="SSF158682">
    <property type="entry name" value="TerB-like"/>
    <property type="match status" value="1"/>
</dbReference>
<dbReference type="InterPro" id="IPR028932">
    <property type="entry name" value="TerB-C"/>
</dbReference>
<accession>A0AB38G0W6</accession>
<name>A0AB38G0W6_9ENTR</name>
<proteinExistence type="predicted"/>
<evidence type="ECO:0000313" key="3">
    <source>
        <dbReference type="EMBL" id="SQA65307.1"/>
    </source>
</evidence>
<dbReference type="InterPro" id="IPR025266">
    <property type="entry name" value="TerB_N"/>
</dbReference>
<reference evidence="3 4" key="1">
    <citation type="submission" date="2018-06" db="EMBL/GenBank/DDBJ databases">
        <authorList>
            <consortium name="Pathogen Informatics"/>
            <person name="Doyle S."/>
        </authorList>
    </citation>
    <scope>NUCLEOTIDE SEQUENCE [LARGE SCALE GENOMIC DNA]</scope>
    <source>
        <strain evidence="3 4">NCTC11967</strain>
    </source>
</reference>
<dbReference type="CDD" id="cd07176">
    <property type="entry name" value="terB"/>
    <property type="match status" value="1"/>
</dbReference>
<dbReference type="EMBL" id="UAVL01000021">
    <property type="protein sequence ID" value="SQA65307.1"/>
    <property type="molecule type" value="Genomic_DNA"/>
</dbReference>
<comment type="caution">
    <text evidence="3">The sequence shown here is derived from an EMBL/GenBank/DDBJ whole genome shotgun (WGS) entry which is preliminary data.</text>
</comment>
<evidence type="ECO:0000259" key="1">
    <source>
        <dbReference type="Pfam" id="PF13208"/>
    </source>
</evidence>
<feature type="domain" description="TerB N-terminal" evidence="1">
    <location>
        <begin position="102"/>
        <end position="314"/>
    </location>
</feature>
<organism evidence="3 4">
    <name type="scientific">Yokenella regensburgei</name>
    <dbReference type="NCBI Taxonomy" id="158877"/>
    <lineage>
        <taxon>Bacteria</taxon>
        <taxon>Pseudomonadati</taxon>
        <taxon>Pseudomonadota</taxon>
        <taxon>Gammaproteobacteria</taxon>
        <taxon>Enterobacterales</taxon>
        <taxon>Enterobacteriaceae</taxon>
        <taxon>Yokenella</taxon>
    </lineage>
</organism>
<protein>
    <recommendedName>
        <fullName evidence="5">ATPase</fullName>
    </recommendedName>
</protein>
<evidence type="ECO:0000259" key="2">
    <source>
        <dbReference type="Pfam" id="PF15615"/>
    </source>
</evidence>